<sequence>MNILMFIVQCATSWETRGEMLTRRQTCSGWYIWLITWASKIPRRGIAAGA</sequence>
<gene>
    <name evidence="1" type="ORF">M514_25619</name>
</gene>
<protein>
    <submittedName>
        <fullName evidence="1">Uncharacterized protein</fullName>
    </submittedName>
</protein>
<dbReference type="Proteomes" id="UP000030758">
    <property type="component" value="Unassembled WGS sequence"/>
</dbReference>
<accession>A0A085MYD3</accession>
<organism evidence="1">
    <name type="scientific">Trichuris suis</name>
    <name type="common">pig whipworm</name>
    <dbReference type="NCBI Taxonomy" id="68888"/>
    <lineage>
        <taxon>Eukaryota</taxon>
        <taxon>Metazoa</taxon>
        <taxon>Ecdysozoa</taxon>
        <taxon>Nematoda</taxon>
        <taxon>Enoplea</taxon>
        <taxon>Dorylaimia</taxon>
        <taxon>Trichinellida</taxon>
        <taxon>Trichuridae</taxon>
        <taxon>Trichuris</taxon>
    </lineage>
</organism>
<evidence type="ECO:0000313" key="1">
    <source>
        <dbReference type="EMBL" id="KFD62229.1"/>
    </source>
</evidence>
<dbReference type="EMBL" id="KL367600">
    <property type="protein sequence ID" value="KFD62229.1"/>
    <property type="molecule type" value="Genomic_DNA"/>
</dbReference>
<name>A0A085MYD3_9BILA</name>
<proteinExistence type="predicted"/>
<dbReference type="AlphaFoldDB" id="A0A085MYD3"/>
<reference evidence="1" key="1">
    <citation type="journal article" date="2014" name="Nat. Genet.">
        <title>Genome and transcriptome of the porcine whipworm Trichuris suis.</title>
        <authorList>
            <person name="Jex A.R."/>
            <person name="Nejsum P."/>
            <person name="Schwarz E.M."/>
            <person name="Hu L."/>
            <person name="Young N.D."/>
            <person name="Hall R.S."/>
            <person name="Korhonen P.K."/>
            <person name="Liao S."/>
            <person name="Thamsborg S."/>
            <person name="Xia J."/>
            <person name="Xu P."/>
            <person name="Wang S."/>
            <person name="Scheerlinck J.P."/>
            <person name="Hofmann A."/>
            <person name="Sternberg P.W."/>
            <person name="Wang J."/>
            <person name="Gasser R.B."/>
        </authorList>
    </citation>
    <scope>NUCLEOTIDE SEQUENCE [LARGE SCALE GENOMIC DNA]</scope>
    <source>
        <strain evidence="1">DCEP-RM93F</strain>
    </source>
</reference>